<dbReference type="Gene3D" id="3.30.2400.30">
    <property type="match status" value="1"/>
</dbReference>
<dbReference type="InterPro" id="IPR020049">
    <property type="entry name" value="Major_capsid-like"/>
</dbReference>
<reference evidence="1" key="1">
    <citation type="journal article" date="2021" name="Proc. Natl. Acad. Sci. U.S.A.">
        <title>A Catalog of Tens of Thousands of Viruses from Human Metagenomes Reveals Hidden Associations with Chronic Diseases.</title>
        <authorList>
            <person name="Tisza M.J."/>
            <person name="Buck C.B."/>
        </authorList>
    </citation>
    <scope>NUCLEOTIDE SEQUENCE</scope>
    <source>
        <strain evidence="1">Ctcwu24</strain>
    </source>
</reference>
<protein>
    <submittedName>
        <fullName evidence="1">Major capsid protein</fullName>
    </submittedName>
</protein>
<dbReference type="PIRSF" id="PIRSF029202">
    <property type="entry name" value="UCP029202"/>
    <property type="match status" value="1"/>
</dbReference>
<evidence type="ECO:0000313" key="1">
    <source>
        <dbReference type="EMBL" id="DAD93792.1"/>
    </source>
</evidence>
<sequence length="344" mass="37745">MKKHTHYDSTEMRALKNSAIPAAIMASPGTRFDSAEDASMFFARELDHVKAQSYDVQYPEFTALNLFPISSEADPGAETITYYTYDKSGLAKIIDNYSTDLPRADVKGKPSTALVKSIGDSYGYSAQEMRASRLAGKSLDVRKAESARYSIDHLTNKIAWCGDEESGLMGVLSEGQSIPLYTIGAGSESSKTSWLEKTADEILYDVNGMQKQVAKMTKNVERPDTLCVPADVYMDISTRRIPDTSTTVKAFLLEHAPYLKDIISAPELDADSVDTNPYAKATGGQGVAFLFTNDARKLTLENPMPFYQYPLQVRNLETVIPCEARTAGVIVYYPLSCLIAVGVA</sequence>
<accession>A0A8S5NHW7</accession>
<name>A0A8S5NHW7_9CAUD</name>
<organism evidence="1">
    <name type="scientific">Myoviridae sp. ctcwu24</name>
    <dbReference type="NCBI Taxonomy" id="2826670"/>
    <lineage>
        <taxon>Viruses</taxon>
        <taxon>Duplodnaviria</taxon>
        <taxon>Heunggongvirae</taxon>
        <taxon>Uroviricota</taxon>
        <taxon>Caudoviricetes</taxon>
    </lineage>
</organism>
<dbReference type="Pfam" id="PF09950">
    <property type="entry name" value="Major_capside"/>
    <property type="match status" value="1"/>
</dbReference>
<dbReference type="EMBL" id="BK015167">
    <property type="protein sequence ID" value="DAD93792.1"/>
    <property type="molecule type" value="Genomic_DNA"/>
</dbReference>
<proteinExistence type="predicted"/>